<dbReference type="Proteomes" id="UP000030341">
    <property type="component" value="Chromosome 2"/>
</dbReference>
<dbReference type="HOGENOM" id="CLU_009433_0_0_6"/>
<keyword evidence="5 7" id="KW-0472">Membrane</keyword>
<dbReference type="GO" id="GO:0022857">
    <property type="term" value="F:transmembrane transporter activity"/>
    <property type="evidence" value="ECO:0007669"/>
    <property type="project" value="TreeGrafter"/>
</dbReference>
<evidence type="ECO:0000313" key="11">
    <source>
        <dbReference type="Proteomes" id="UP000030341"/>
    </source>
</evidence>
<evidence type="ECO:0000256" key="5">
    <source>
        <dbReference type="ARBA" id="ARBA00023136"/>
    </source>
</evidence>
<name>A0A0A7EN55_9GAMM</name>
<dbReference type="Pfam" id="PF02687">
    <property type="entry name" value="FtsX"/>
    <property type="match status" value="2"/>
</dbReference>
<evidence type="ECO:0000256" key="1">
    <source>
        <dbReference type="ARBA" id="ARBA00004651"/>
    </source>
</evidence>
<dbReference type="PANTHER" id="PTHR30572:SF4">
    <property type="entry name" value="ABC TRANSPORTER PERMEASE YTRF"/>
    <property type="match status" value="1"/>
</dbReference>
<feature type="domain" description="ABC3 transporter permease C-terminal" evidence="8">
    <location>
        <begin position="691"/>
        <end position="803"/>
    </location>
</feature>
<dbReference type="STRING" id="1348114.OM33_21045"/>
<dbReference type="AlphaFoldDB" id="A0A0A7EN55"/>
<dbReference type="InterPro" id="IPR025857">
    <property type="entry name" value="MacB_PCD"/>
</dbReference>
<evidence type="ECO:0000313" key="10">
    <source>
        <dbReference type="EMBL" id="AIY67506.1"/>
    </source>
</evidence>
<evidence type="ECO:0000256" key="3">
    <source>
        <dbReference type="ARBA" id="ARBA00022692"/>
    </source>
</evidence>
<protein>
    <recommendedName>
        <fullName evidence="12">Permease</fullName>
    </recommendedName>
</protein>
<feature type="transmembrane region" description="Helical" evidence="7">
    <location>
        <begin position="21"/>
        <end position="47"/>
    </location>
</feature>
<dbReference type="OrthoDB" id="5749226at2"/>
<evidence type="ECO:0000259" key="8">
    <source>
        <dbReference type="Pfam" id="PF02687"/>
    </source>
</evidence>
<evidence type="ECO:0000256" key="4">
    <source>
        <dbReference type="ARBA" id="ARBA00022989"/>
    </source>
</evidence>
<accession>A0A0A7EN55</accession>
<feature type="transmembrane region" description="Helical" evidence="7">
    <location>
        <begin position="288"/>
        <end position="312"/>
    </location>
</feature>
<dbReference type="EMBL" id="CP009889">
    <property type="protein sequence ID" value="AIY67506.1"/>
    <property type="molecule type" value="Genomic_DNA"/>
</dbReference>
<comment type="similarity">
    <text evidence="6">Belongs to the ABC-4 integral membrane protein family.</text>
</comment>
<dbReference type="PANTHER" id="PTHR30572">
    <property type="entry name" value="MEMBRANE COMPONENT OF TRANSPORTER-RELATED"/>
    <property type="match status" value="1"/>
</dbReference>
<evidence type="ECO:0000256" key="6">
    <source>
        <dbReference type="ARBA" id="ARBA00038076"/>
    </source>
</evidence>
<feature type="transmembrane region" description="Helical" evidence="7">
    <location>
        <begin position="774"/>
        <end position="797"/>
    </location>
</feature>
<comment type="subcellular location">
    <subcellularLocation>
        <location evidence="1">Cell membrane</location>
        <topology evidence="1">Multi-pass membrane protein</topology>
    </subcellularLocation>
</comment>
<keyword evidence="3 7" id="KW-0812">Transmembrane</keyword>
<reference evidence="10 11" key="1">
    <citation type="submission" date="2014-11" db="EMBL/GenBank/DDBJ databases">
        <title>Complete Genome Sequence of Pseudoalteromonas sp. Strain OCN003 Isolated from Kaneohe Bay, Oahu, Hawaii.</title>
        <authorList>
            <person name="Beurmann S."/>
            <person name="Videau P."/>
            <person name="Ushijima B."/>
            <person name="Smith A.M."/>
            <person name="Aeby G.S."/>
            <person name="Callahan S.M."/>
            <person name="Belcaid M."/>
        </authorList>
    </citation>
    <scope>NUCLEOTIDE SEQUENCE [LARGE SCALE GENOMIC DNA]</scope>
    <source>
        <strain evidence="10 11">OCN003</strain>
    </source>
</reference>
<gene>
    <name evidence="10" type="ORF">OM33_21045</name>
</gene>
<evidence type="ECO:0000256" key="2">
    <source>
        <dbReference type="ARBA" id="ARBA00022475"/>
    </source>
</evidence>
<sequence length="814" mass="90065">MDLSFYQLKQAALNLKQKPTFVLSVVASLGLALGVLLTVLTLVYAMLVKPLPYPSQDALYQIELQQFDSSGKHNVSGFNYPSLIDFYQQQGIFSNAALVDYGVSTMVSHDDEPLINASYITPEWFDLLGATMAKGRYFSKEEGLNSHAEVAVISFATWQQLFAGKEDILGTTISTRNKHFKVVGVLSKRFVEPALKEVGYQSDVFLPWDANPSSKRQRETWWSRAHYRSIIGTLDNSLNQYQAEEKSSRYINTKWREQVADADYFKGWHVEAKLHSFADKIIGDTKRAVYLLLASVVFLVVVALMNITNLLLSRLAESHYTLSIHASLGAKPNSIFKLLFIDNSILTALSLVVAIAVSYFGCALLQQHLASILPRLDELDIGGFTLIAATIIGLLVALLFSFIGTRSLNYKSLNQGLISSGKGSTAQVSQITRKALMISQIAIATVLIFSASTIGLRAYQQVTYDDGMHADSLLSLQLLMYADNLPSFAERDVLLNQLKQSLEELPQVEKVSRASSPLTFSPNSWSLLELDSLQRVTPIGRNIDSNYFAMSGQRLLEGELFSETMVKDKVQQLIINQQLAEMLAPNGSALGKRLSFGTDANSDQFFVVTGVVSNLKIPGETSVLPWVYRPLNDAFNMTIRLKDGQSLNKQTLVSTLANVSPIFRIFKFEKVAALKQKRLFAYQLALVVTLAITLISVLLTFIGLYGILSYVGQMRRSEIATHLAIGAKGKDIIRLIISDNVMVIVFGICLGLLVLLGIMIVFNTSVMQYLTAALIANLISTLAIVTVISLLACYIPLRQYITRPVMASLRGDFV</sequence>
<feature type="domain" description="MacB-like periplasmic core" evidence="9">
    <location>
        <begin position="438"/>
        <end position="647"/>
    </location>
</feature>
<proteinExistence type="inferred from homology"/>
<organism evidence="10 11">
    <name type="scientific">Pseudoalteromonas piratica</name>
    <dbReference type="NCBI Taxonomy" id="1348114"/>
    <lineage>
        <taxon>Bacteria</taxon>
        <taxon>Pseudomonadati</taxon>
        <taxon>Pseudomonadota</taxon>
        <taxon>Gammaproteobacteria</taxon>
        <taxon>Alteromonadales</taxon>
        <taxon>Pseudoalteromonadaceae</taxon>
        <taxon>Pseudoalteromonas</taxon>
    </lineage>
</organism>
<evidence type="ECO:0000259" key="9">
    <source>
        <dbReference type="Pfam" id="PF12704"/>
    </source>
</evidence>
<feature type="transmembrane region" description="Helical" evidence="7">
    <location>
        <begin position="741"/>
        <end position="762"/>
    </location>
</feature>
<feature type="domain" description="MacB-like periplasmic core" evidence="9">
    <location>
        <begin position="24"/>
        <end position="244"/>
    </location>
</feature>
<dbReference type="RefSeq" id="WP_040136556.1">
    <property type="nucleotide sequence ID" value="NZ_CP009889.1"/>
</dbReference>
<feature type="transmembrane region" description="Helical" evidence="7">
    <location>
        <begin position="680"/>
        <end position="708"/>
    </location>
</feature>
<dbReference type="eggNOG" id="COG0577">
    <property type="taxonomic scope" value="Bacteria"/>
</dbReference>
<feature type="domain" description="ABC3 transporter permease C-terminal" evidence="8">
    <location>
        <begin position="296"/>
        <end position="408"/>
    </location>
</feature>
<keyword evidence="11" id="KW-1185">Reference proteome</keyword>
<evidence type="ECO:0000256" key="7">
    <source>
        <dbReference type="SAM" id="Phobius"/>
    </source>
</evidence>
<dbReference type="Pfam" id="PF12704">
    <property type="entry name" value="MacB_PCD"/>
    <property type="match status" value="2"/>
</dbReference>
<dbReference type="GO" id="GO:0005886">
    <property type="term" value="C:plasma membrane"/>
    <property type="evidence" value="ECO:0007669"/>
    <property type="project" value="UniProtKB-SubCell"/>
</dbReference>
<keyword evidence="4 7" id="KW-1133">Transmembrane helix</keyword>
<dbReference type="InterPro" id="IPR050250">
    <property type="entry name" value="Macrolide_Exporter_MacB"/>
</dbReference>
<feature type="transmembrane region" description="Helical" evidence="7">
    <location>
        <begin position="435"/>
        <end position="456"/>
    </location>
</feature>
<keyword evidence="2" id="KW-1003">Cell membrane</keyword>
<evidence type="ECO:0008006" key="12">
    <source>
        <dbReference type="Google" id="ProtNLM"/>
    </source>
</evidence>
<dbReference type="InterPro" id="IPR003838">
    <property type="entry name" value="ABC3_permease_C"/>
</dbReference>
<dbReference type="KEGG" id="pseo:OM33_21045"/>
<feature type="transmembrane region" description="Helical" evidence="7">
    <location>
        <begin position="338"/>
        <end position="361"/>
    </location>
</feature>
<feature type="transmembrane region" description="Helical" evidence="7">
    <location>
        <begin position="381"/>
        <end position="403"/>
    </location>
</feature>